<evidence type="ECO:0000313" key="3">
    <source>
        <dbReference type="EMBL" id="CAH1775126.1"/>
    </source>
</evidence>
<name>A0A8S4N2L8_OWEFU</name>
<gene>
    <name evidence="3" type="ORF">OFUS_LOCUS2471</name>
</gene>
<dbReference type="EMBL" id="CAIIXF020000001">
    <property type="protein sequence ID" value="CAH1775126.1"/>
    <property type="molecule type" value="Genomic_DNA"/>
</dbReference>
<feature type="region of interest" description="Disordered" evidence="1">
    <location>
        <begin position="158"/>
        <end position="198"/>
    </location>
</feature>
<feature type="compositionally biased region" description="Basic and acidic residues" evidence="1">
    <location>
        <begin position="173"/>
        <end position="183"/>
    </location>
</feature>
<protein>
    <submittedName>
        <fullName evidence="3">Uncharacterized protein</fullName>
    </submittedName>
</protein>
<evidence type="ECO:0000313" key="4">
    <source>
        <dbReference type="Proteomes" id="UP000749559"/>
    </source>
</evidence>
<dbReference type="OrthoDB" id="6331233at2759"/>
<dbReference type="Proteomes" id="UP000749559">
    <property type="component" value="Unassembled WGS sequence"/>
</dbReference>
<feature type="signal peptide" evidence="2">
    <location>
        <begin position="1"/>
        <end position="22"/>
    </location>
</feature>
<keyword evidence="4" id="KW-1185">Reference proteome</keyword>
<keyword evidence="2" id="KW-0732">Signal</keyword>
<evidence type="ECO:0000256" key="2">
    <source>
        <dbReference type="SAM" id="SignalP"/>
    </source>
</evidence>
<proteinExistence type="predicted"/>
<accession>A0A8S4N2L8</accession>
<comment type="caution">
    <text evidence="3">The sequence shown here is derived from an EMBL/GenBank/DDBJ whole genome shotgun (WGS) entry which is preliminary data.</text>
</comment>
<feature type="compositionally biased region" description="Polar residues" evidence="1">
    <location>
        <begin position="163"/>
        <end position="172"/>
    </location>
</feature>
<organism evidence="3 4">
    <name type="scientific">Owenia fusiformis</name>
    <name type="common">Polychaete worm</name>
    <dbReference type="NCBI Taxonomy" id="6347"/>
    <lineage>
        <taxon>Eukaryota</taxon>
        <taxon>Metazoa</taxon>
        <taxon>Spiralia</taxon>
        <taxon>Lophotrochozoa</taxon>
        <taxon>Annelida</taxon>
        <taxon>Polychaeta</taxon>
        <taxon>Sedentaria</taxon>
        <taxon>Canalipalpata</taxon>
        <taxon>Sabellida</taxon>
        <taxon>Oweniida</taxon>
        <taxon>Oweniidae</taxon>
        <taxon>Owenia</taxon>
    </lineage>
</organism>
<dbReference type="AlphaFoldDB" id="A0A8S4N2L8"/>
<feature type="chain" id="PRO_5035885558" evidence="2">
    <location>
        <begin position="23"/>
        <end position="218"/>
    </location>
</feature>
<feature type="compositionally biased region" description="Polar residues" evidence="1">
    <location>
        <begin position="184"/>
        <end position="198"/>
    </location>
</feature>
<sequence>MKTLSLLNLTWMILSWSSELYGLTFDSKKCFACTYVQTNDPTATYECVADPENVKQGQPIVTCSFPDKAYCIIKRQMFISTGKLRSFSRGCDNVDRGNKCTRDHYFYTCYTTCTEDGCNGDTGITGDWGKGSGGKKSKYLPDIGSAPRIYDKRYMDKKKKSNGELSSKSQIHSGDKYSKKNELNGRSNGPQNSRKSGSCKNGISSFVVTVLFCLYTIL</sequence>
<reference evidence="3" key="1">
    <citation type="submission" date="2022-03" db="EMBL/GenBank/DDBJ databases">
        <authorList>
            <person name="Martin C."/>
        </authorList>
    </citation>
    <scope>NUCLEOTIDE SEQUENCE</scope>
</reference>
<evidence type="ECO:0000256" key="1">
    <source>
        <dbReference type="SAM" id="MobiDB-lite"/>
    </source>
</evidence>